<evidence type="ECO:0000313" key="9">
    <source>
        <dbReference type="Proteomes" id="UP000540698"/>
    </source>
</evidence>
<gene>
    <name evidence="8" type="ORF">HGB38_20295</name>
</gene>
<dbReference type="EMBL" id="JAAXOS010000009">
    <property type="protein sequence ID" value="NKY28544.1"/>
    <property type="molecule type" value="Genomic_DNA"/>
</dbReference>
<dbReference type="AlphaFoldDB" id="A0A7X6L658"/>
<keyword evidence="9" id="KW-1185">Reference proteome</keyword>
<dbReference type="InterPro" id="IPR027417">
    <property type="entry name" value="P-loop_NTPase"/>
</dbReference>
<evidence type="ECO:0000259" key="7">
    <source>
        <dbReference type="PROSITE" id="PS50011"/>
    </source>
</evidence>
<keyword evidence="5" id="KW-0067">ATP-binding</keyword>
<accession>A0A7X6L658</accession>
<keyword evidence="2" id="KW-0547">Nucleotide-binding</keyword>
<comment type="similarity">
    <text evidence="1">Belongs to the DNA2/NAM7 helicase family.</text>
</comment>
<evidence type="ECO:0000256" key="4">
    <source>
        <dbReference type="ARBA" id="ARBA00022806"/>
    </source>
</evidence>
<evidence type="ECO:0000256" key="1">
    <source>
        <dbReference type="ARBA" id="ARBA00007913"/>
    </source>
</evidence>
<dbReference type="InterPro" id="IPR000719">
    <property type="entry name" value="Prot_kinase_dom"/>
</dbReference>
<dbReference type="Pfam" id="PF13087">
    <property type="entry name" value="AAA_12"/>
    <property type="match status" value="1"/>
</dbReference>
<evidence type="ECO:0000256" key="3">
    <source>
        <dbReference type="ARBA" id="ARBA00022801"/>
    </source>
</evidence>
<comment type="caution">
    <text evidence="8">The sequence shown here is derived from an EMBL/GenBank/DDBJ whole genome shotgun (WGS) entry which is preliminary data.</text>
</comment>
<dbReference type="GO" id="GO:0043139">
    <property type="term" value="F:5'-3' DNA helicase activity"/>
    <property type="evidence" value="ECO:0007669"/>
    <property type="project" value="TreeGrafter"/>
</dbReference>
<dbReference type="InterPro" id="IPR050534">
    <property type="entry name" value="Coronavir_polyprotein_1ab"/>
</dbReference>
<keyword evidence="4" id="KW-0347">Helicase</keyword>
<name>A0A7X6L658_9NOCA</name>
<feature type="domain" description="Protein kinase" evidence="7">
    <location>
        <begin position="44"/>
        <end position="367"/>
    </location>
</feature>
<dbReference type="GO" id="GO:0005524">
    <property type="term" value="F:ATP binding"/>
    <property type="evidence" value="ECO:0007669"/>
    <property type="project" value="UniProtKB-KW"/>
</dbReference>
<keyword evidence="3" id="KW-0378">Hydrolase</keyword>
<dbReference type="Gene3D" id="3.40.50.300">
    <property type="entry name" value="P-loop containing nucleotide triphosphate hydrolases"/>
    <property type="match status" value="2"/>
</dbReference>
<evidence type="ECO:0000256" key="2">
    <source>
        <dbReference type="ARBA" id="ARBA00022741"/>
    </source>
</evidence>
<dbReference type="InterPro" id="IPR011009">
    <property type="entry name" value="Kinase-like_dom_sf"/>
</dbReference>
<evidence type="ECO:0000313" key="8">
    <source>
        <dbReference type="EMBL" id="NKY28544.1"/>
    </source>
</evidence>
<dbReference type="PROSITE" id="PS50011">
    <property type="entry name" value="PROTEIN_KINASE_DOM"/>
    <property type="match status" value="1"/>
</dbReference>
<dbReference type="GO" id="GO:0004672">
    <property type="term" value="F:protein kinase activity"/>
    <property type="evidence" value="ECO:0007669"/>
    <property type="project" value="InterPro"/>
</dbReference>
<protein>
    <recommendedName>
        <fullName evidence="7">Protein kinase domain-containing protein</fullName>
    </recommendedName>
</protein>
<dbReference type="SUPFAM" id="SSF56112">
    <property type="entry name" value="Protein kinase-like (PK-like)"/>
    <property type="match status" value="1"/>
</dbReference>
<dbReference type="SUPFAM" id="SSF52540">
    <property type="entry name" value="P-loop containing nucleoside triphosphate hydrolases"/>
    <property type="match status" value="1"/>
</dbReference>
<dbReference type="GO" id="GO:0016787">
    <property type="term" value="F:hydrolase activity"/>
    <property type="evidence" value="ECO:0007669"/>
    <property type="project" value="UniProtKB-KW"/>
</dbReference>
<dbReference type="InterPro" id="IPR041677">
    <property type="entry name" value="DNA2/NAM7_AAA_11"/>
</dbReference>
<dbReference type="Gene3D" id="1.10.510.10">
    <property type="entry name" value="Transferase(Phosphotransferase) domain 1"/>
    <property type="match status" value="1"/>
</dbReference>
<evidence type="ECO:0000256" key="6">
    <source>
        <dbReference type="SAM" id="MobiDB-lite"/>
    </source>
</evidence>
<feature type="region of interest" description="Disordered" evidence="6">
    <location>
        <begin position="655"/>
        <end position="678"/>
    </location>
</feature>
<dbReference type="InterPro" id="IPR041679">
    <property type="entry name" value="DNA2/NAM7-like_C"/>
</dbReference>
<reference evidence="8 9" key="1">
    <citation type="submission" date="2020-04" db="EMBL/GenBank/DDBJ databases">
        <title>MicrobeNet Type strains.</title>
        <authorList>
            <person name="Nicholson A.C."/>
        </authorList>
    </citation>
    <scope>NUCLEOTIDE SEQUENCE [LARGE SCALE GENOMIC DNA]</scope>
    <source>
        <strain evidence="8 9">DSM 44956</strain>
    </source>
</reference>
<dbReference type="Pfam" id="PF13086">
    <property type="entry name" value="AAA_11"/>
    <property type="match status" value="1"/>
</dbReference>
<dbReference type="InterPro" id="IPR047187">
    <property type="entry name" value="SF1_C_Upf1"/>
</dbReference>
<dbReference type="RefSeq" id="WP_062973333.1">
    <property type="nucleotide sequence ID" value="NZ_JAAXOS010000009.1"/>
</dbReference>
<proteinExistence type="inferred from homology"/>
<evidence type="ECO:0000256" key="5">
    <source>
        <dbReference type="ARBA" id="ARBA00022840"/>
    </source>
</evidence>
<dbReference type="CDD" id="cd18808">
    <property type="entry name" value="SF1_C_Upf1"/>
    <property type="match status" value="1"/>
</dbReference>
<organism evidence="8 9">
    <name type="scientific">Nocardia gamkensis</name>
    <dbReference type="NCBI Taxonomy" id="352869"/>
    <lineage>
        <taxon>Bacteria</taxon>
        <taxon>Bacillati</taxon>
        <taxon>Actinomycetota</taxon>
        <taxon>Actinomycetes</taxon>
        <taxon>Mycobacteriales</taxon>
        <taxon>Nocardiaceae</taxon>
        <taxon>Nocardia</taxon>
    </lineage>
</organism>
<dbReference type="Proteomes" id="UP000540698">
    <property type="component" value="Unassembled WGS sequence"/>
</dbReference>
<dbReference type="PANTHER" id="PTHR43788:SF8">
    <property type="entry name" value="DNA-BINDING PROTEIN SMUBP-2"/>
    <property type="match status" value="1"/>
</dbReference>
<sequence length="1222" mass="138088">MNSPGDHSSWSALGPSRQARDYTELVEQLFCRGEASPFPGFQHVTSVEVLVNGVLARTQLERHSAQYDVTIFDRIEGFAGELWERSAKSLLRLRALDHPALPVIEASKQRPGEGIAFTLTRSLGGALDLDEVVSWAAAKPLEAFEQFSLLLDALKRLHGARVMHRLLLPTAIRWRDDGISSPQLSLSRFEMSALISNLIRRTVTGDVNEIRWMTRQLYLSPIDGARLDSEAGARHLAYLAPEIHPYLFDDSHRSRRDWETTDVFGLGVFGWELFCGGIAQQLPDELAAVATAEQGRRVRALADLHDAMRGVLRDSPDVPAELKSVLAGMLAGKPGNRMSSHNLANKVERSWDAIRSTWEGKITKPYLVAFMPDESADTIYKERGWISRSPRDAAGRDELKTFYQREFQEAYLVHSLTGAEGYATGPSDVLREAEWVLIGQRAVWFCAFLRDKRFDGSIRETFKDTLVVKYLREHIYAKEIYTAQPRRKVPAIDLIAFFPQQSIREKRIGRPSWEPLTNSVNRSRLRDPENEKFLQSMDFLLDYQRAVLDARTYPYQAYDLGGPLVELRLDESRDDEWRQRNALMTAYCSDERRRPPLGNFLETLDEGQAWTDLSLDGKLEFPGFTGSSNTVQFAGRRDENTITVRVKPGVHVPRRGWVRPAEDSGSRPHLSRQLRARQALESQPTLISELRRPRPMEIGQQDWDVDPEGNLQGNSPQVILAMLSRLPFYALQGPPGSGKTTAVANALKLFLANERGAKVLVSAQSNYALDNLAERLIKLLPDDYIILRERSQRGEDAVSDAVKPFTLDKLSERNYKKVVNTLQARLERHAKGEADPELGRRLSDEERRISQEWLDCVHSDQFELSDRIRNGASVVLATCSVAADALSDSTDITESFDWVVVEEAAKAWPTELVVPLTLGTRWTLIGDHRQLGAHRSDEVEAFLEGLRNHTTDEVKLHYVAKRDRLGVLNLFRSLFEPAVADDEAHPLTVTEELADRTEGLGKLEMQFRMHRNIAEPVRRVFYRTEPAQLDADGLWTSFLESHPSASVPHGVNMPRYLRDRPLVWIDTEDVPGCHDLPMWSNDGEVDLIDRMVDKLRPVSAAPGGDGPGSLAILTPYAKQLDKLQMRGNLTDRVFTVHSFQGREADRVIVSLVRTTRVADNPRQNVGHVGKDEVANVLLSRAKRLLVLVGRFEHFRDNGGQSWRDITSLVELFGTRVRSEEWS</sequence>
<dbReference type="PANTHER" id="PTHR43788">
    <property type="entry name" value="DNA2/NAM7 HELICASE FAMILY MEMBER"/>
    <property type="match status" value="1"/>
</dbReference>